<dbReference type="InterPro" id="IPR023214">
    <property type="entry name" value="HAD_sf"/>
</dbReference>
<dbReference type="InterPro" id="IPR000150">
    <property type="entry name" value="Cof"/>
</dbReference>
<evidence type="ECO:0008006" key="3">
    <source>
        <dbReference type="Google" id="ProtNLM"/>
    </source>
</evidence>
<sequence length="285" mass="30849">MMIKCIATDMDGTLLNSTQDITEENKAAILKAQEQGIEVVVATGRSYQEATFVLDEAGLKLPIICVNGAEVRSKDGSVIATNPLSKDQARRAAEALARTGNYFEVYTSQGTFTNDPDKAITIMTDIFASANPEVPMETLVRGAHERFHKGLVQVVDDYTPLFNDDEHTIYKLLAFSIDEQKQEEGKKSLSEIEGLALSSSGHLNIEITSEKAQKGIALEAFTESKGISLADTMAIGDNQNDLSMFARVGRAVAMGNADFEIQMECDVVTSANDESGVAEAILEVL</sequence>
<dbReference type="GO" id="GO:0016791">
    <property type="term" value="F:phosphatase activity"/>
    <property type="evidence" value="ECO:0007669"/>
    <property type="project" value="TreeGrafter"/>
</dbReference>
<dbReference type="SFLD" id="SFLDS00003">
    <property type="entry name" value="Haloacid_Dehalogenase"/>
    <property type="match status" value="1"/>
</dbReference>
<dbReference type="AlphaFoldDB" id="A0A4R2BCK4"/>
<dbReference type="GO" id="GO:0005829">
    <property type="term" value="C:cytosol"/>
    <property type="evidence" value="ECO:0007669"/>
    <property type="project" value="TreeGrafter"/>
</dbReference>
<dbReference type="Proteomes" id="UP000295689">
    <property type="component" value="Unassembled WGS sequence"/>
</dbReference>
<dbReference type="SUPFAM" id="SSF56784">
    <property type="entry name" value="HAD-like"/>
    <property type="match status" value="1"/>
</dbReference>
<proteinExistence type="predicted"/>
<name>A0A4R2BCK4_9BACI</name>
<dbReference type="Pfam" id="PF08282">
    <property type="entry name" value="Hydrolase_3"/>
    <property type="match status" value="1"/>
</dbReference>
<evidence type="ECO:0000313" key="1">
    <source>
        <dbReference type="EMBL" id="TCN23992.1"/>
    </source>
</evidence>
<dbReference type="NCBIfam" id="TIGR00099">
    <property type="entry name" value="Cof-subfamily"/>
    <property type="match status" value="1"/>
</dbReference>
<keyword evidence="2" id="KW-1185">Reference proteome</keyword>
<dbReference type="InterPro" id="IPR006379">
    <property type="entry name" value="HAD-SF_hydro_IIB"/>
</dbReference>
<organism evidence="1 2">
    <name type="scientific">Mesobacillus foraminis</name>
    <dbReference type="NCBI Taxonomy" id="279826"/>
    <lineage>
        <taxon>Bacteria</taxon>
        <taxon>Bacillati</taxon>
        <taxon>Bacillota</taxon>
        <taxon>Bacilli</taxon>
        <taxon>Bacillales</taxon>
        <taxon>Bacillaceae</taxon>
        <taxon>Mesobacillus</taxon>
    </lineage>
</organism>
<dbReference type="CDD" id="cd07516">
    <property type="entry name" value="HAD_Pase"/>
    <property type="match status" value="1"/>
</dbReference>
<dbReference type="EMBL" id="SLVV01000008">
    <property type="protein sequence ID" value="TCN23992.1"/>
    <property type="molecule type" value="Genomic_DNA"/>
</dbReference>
<dbReference type="NCBIfam" id="TIGR01484">
    <property type="entry name" value="HAD-SF-IIB"/>
    <property type="match status" value="1"/>
</dbReference>
<evidence type="ECO:0000313" key="2">
    <source>
        <dbReference type="Proteomes" id="UP000295689"/>
    </source>
</evidence>
<reference evidence="1 2" key="1">
    <citation type="journal article" date="2015" name="Stand. Genomic Sci.">
        <title>Genomic Encyclopedia of Bacterial and Archaeal Type Strains, Phase III: the genomes of soil and plant-associated and newly described type strains.</title>
        <authorList>
            <person name="Whitman W.B."/>
            <person name="Woyke T."/>
            <person name="Klenk H.P."/>
            <person name="Zhou Y."/>
            <person name="Lilburn T.G."/>
            <person name="Beck B.J."/>
            <person name="De Vos P."/>
            <person name="Vandamme P."/>
            <person name="Eisen J.A."/>
            <person name="Garrity G."/>
            <person name="Hugenholtz P."/>
            <person name="Kyrpides N.C."/>
        </authorList>
    </citation>
    <scope>NUCLEOTIDE SEQUENCE [LARGE SCALE GENOMIC DNA]</scope>
    <source>
        <strain evidence="1 2">CV53</strain>
    </source>
</reference>
<accession>A0A4R2BCK4</accession>
<dbReference type="GO" id="GO:0000287">
    <property type="term" value="F:magnesium ion binding"/>
    <property type="evidence" value="ECO:0007669"/>
    <property type="project" value="TreeGrafter"/>
</dbReference>
<dbReference type="PANTHER" id="PTHR10000">
    <property type="entry name" value="PHOSPHOSERINE PHOSPHATASE"/>
    <property type="match status" value="1"/>
</dbReference>
<gene>
    <name evidence="1" type="ORF">EV146_10898</name>
</gene>
<protein>
    <recommendedName>
        <fullName evidence="3">Cof subfamily protein (Haloacid dehalogenase superfamily)/HAD superfamily hydrolase (TIGR01484 family)</fullName>
    </recommendedName>
</protein>
<dbReference type="SFLD" id="SFLDG01140">
    <property type="entry name" value="C2.B:_Phosphomannomutase_and_P"/>
    <property type="match status" value="1"/>
</dbReference>
<dbReference type="SFLD" id="SFLDG01144">
    <property type="entry name" value="C2.B.4:_PGP_Like"/>
    <property type="match status" value="1"/>
</dbReference>
<dbReference type="Gene3D" id="3.30.1240.10">
    <property type="match status" value="1"/>
</dbReference>
<dbReference type="InterPro" id="IPR036412">
    <property type="entry name" value="HAD-like_sf"/>
</dbReference>
<dbReference type="PANTHER" id="PTHR10000:SF55">
    <property type="entry name" value="5-AMINO-6-(5-PHOSPHO-D-RIBITYLAMINO)URACIL PHOSPHATASE YCSE"/>
    <property type="match status" value="1"/>
</dbReference>
<dbReference type="Gene3D" id="3.40.50.1000">
    <property type="entry name" value="HAD superfamily/HAD-like"/>
    <property type="match status" value="1"/>
</dbReference>
<comment type="caution">
    <text evidence="1">The sequence shown here is derived from an EMBL/GenBank/DDBJ whole genome shotgun (WGS) entry which is preliminary data.</text>
</comment>